<dbReference type="GO" id="GO:0051539">
    <property type="term" value="F:4 iron, 4 sulfur cluster binding"/>
    <property type="evidence" value="ECO:0007669"/>
    <property type="project" value="UniProtKB-KW"/>
</dbReference>
<dbReference type="EMBL" id="LN885086">
    <property type="protein sequence ID" value="CUQ65509.1"/>
    <property type="molecule type" value="Genomic_DNA"/>
</dbReference>
<evidence type="ECO:0000313" key="7">
    <source>
        <dbReference type="EMBL" id="CUQ65509.1"/>
    </source>
</evidence>
<keyword evidence="1" id="KW-0004">4Fe-4S</keyword>
<feature type="domain" description="4Fe-4S ferredoxin-type" evidence="6">
    <location>
        <begin position="17"/>
        <end position="49"/>
    </location>
</feature>
<dbReference type="AlphaFoldDB" id="A0A0S4KND8"/>
<evidence type="ECO:0000256" key="4">
    <source>
        <dbReference type="ARBA" id="ARBA00023004"/>
    </source>
</evidence>
<dbReference type="Proteomes" id="UP000066284">
    <property type="component" value="Chromosome 1"/>
</dbReference>
<protein>
    <submittedName>
        <fullName evidence="7">Putative Fe-S oxidoreductase</fullName>
    </submittedName>
</protein>
<dbReference type="InterPro" id="IPR004017">
    <property type="entry name" value="Cys_rich_dom"/>
</dbReference>
<proteinExistence type="predicted"/>
<keyword evidence="2" id="KW-0479">Metal-binding</keyword>
<evidence type="ECO:0000259" key="6">
    <source>
        <dbReference type="PROSITE" id="PS51379"/>
    </source>
</evidence>
<evidence type="ECO:0000256" key="5">
    <source>
        <dbReference type="ARBA" id="ARBA00023014"/>
    </source>
</evidence>
<dbReference type="Pfam" id="PF02754">
    <property type="entry name" value="CCG"/>
    <property type="match status" value="2"/>
</dbReference>
<dbReference type="SUPFAM" id="SSF54862">
    <property type="entry name" value="4Fe-4S ferredoxins"/>
    <property type="match status" value="1"/>
</dbReference>
<dbReference type="PANTHER" id="PTHR32479">
    <property type="entry name" value="GLYCOLATE OXIDASE IRON-SULFUR SUBUNIT"/>
    <property type="match status" value="1"/>
</dbReference>
<dbReference type="PROSITE" id="PS51379">
    <property type="entry name" value="4FE4S_FER_2"/>
    <property type="match status" value="1"/>
</dbReference>
<dbReference type="InterPro" id="IPR017900">
    <property type="entry name" value="4Fe4S_Fe_S_CS"/>
</dbReference>
<dbReference type="OrthoDB" id="9765258at2"/>
<dbReference type="GO" id="GO:0046872">
    <property type="term" value="F:metal ion binding"/>
    <property type="evidence" value="ECO:0007669"/>
    <property type="project" value="UniProtKB-KW"/>
</dbReference>
<dbReference type="STRING" id="1715989.NITINOP_0533"/>
<dbReference type="RefSeq" id="WP_062482889.1">
    <property type="nucleotide sequence ID" value="NZ_LN885086.1"/>
</dbReference>
<organism evidence="7 8">
    <name type="scientific">Candidatus Nitrospira inopinata</name>
    <dbReference type="NCBI Taxonomy" id="1715989"/>
    <lineage>
        <taxon>Bacteria</taxon>
        <taxon>Pseudomonadati</taxon>
        <taxon>Nitrospirota</taxon>
        <taxon>Nitrospiria</taxon>
        <taxon>Nitrospirales</taxon>
        <taxon>Nitrospiraceae</taxon>
        <taxon>Nitrospira</taxon>
    </lineage>
</organism>
<dbReference type="Pfam" id="PF13237">
    <property type="entry name" value="Fer4_10"/>
    <property type="match status" value="1"/>
</dbReference>
<keyword evidence="5" id="KW-0411">Iron-sulfur</keyword>
<dbReference type="PROSITE" id="PS00198">
    <property type="entry name" value="4FE4S_FER_1"/>
    <property type="match status" value="2"/>
</dbReference>
<evidence type="ECO:0000313" key="8">
    <source>
        <dbReference type="Proteomes" id="UP000066284"/>
    </source>
</evidence>
<name>A0A0S4KND8_9BACT</name>
<dbReference type="KEGG" id="nio:NITINOP_0533"/>
<evidence type="ECO:0000256" key="3">
    <source>
        <dbReference type="ARBA" id="ARBA00022737"/>
    </source>
</evidence>
<dbReference type="InterPro" id="IPR017896">
    <property type="entry name" value="4Fe4S_Fe-S-bd"/>
</dbReference>
<dbReference type="PANTHER" id="PTHR32479:SF19">
    <property type="entry name" value="ANAEROBIC GLYCEROL-3-PHOSPHATE DEHYDROGENASE SUBUNIT C"/>
    <property type="match status" value="1"/>
</dbReference>
<accession>A0A0S4KND8</accession>
<evidence type="ECO:0000256" key="1">
    <source>
        <dbReference type="ARBA" id="ARBA00022485"/>
    </source>
</evidence>
<reference evidence="8" key="1">
    <citation type="submission" date="2015-09" db="EMBL/GenBank/DDBJ databases">
        <authorList>
            <person name="Daims H."/>
        </authorList>
    </citation>
    <scope>NUCLEOTIDE SEQUENCE [LARGE SCALE GENOMIC DNA]</scope>
</reference>
<gene>
    <name evidence="7" type="ORF">NITINOP_0533</name>
</gene>
<dbReference type="Gene3D" id="3.30.70.20">
    <property type="match status" value="1"/>
</dbReference>
<keyword evidence="8" id="KW-1185">Reference proteome</keyword>
<dbReference type="GO" id="GO:0016491">
    <property type="term" value="F:oxidoreductase activity"/>
    <property type="evidence" value="ECO:0007669"/>
    <property type="project" value="UniProtKB-ARBA"/>
</dbReference>
<sequence length="426" mass="47726">MKGLSLINPVDSSRLLKETLRIYEVCDGCRRCFNLCPSFNTLLGRIDDYEGDVAKLTDADHRRVVDECYYCKLCFNHCPYTPPHHYEIDFPHLMVLWKKHLAAQRGVRWRDRLLAKTDLLGKLGGLAATVTNGLLQSRPVRKVIEAVAGVHRDRQVLHFAGETFPRWFQRRARPQATGAPVRKVALFSSCLVNYQATDIGKATVQVLEKNGVHVVVPEQRCCGMPNFENGDMEAIQEAARANVAWLHPWIAEGYDVVVPTASCSLMLKREYPELSPDERTKRVAERTFDVCEYLMMMKKTGQLATDFVTNPGRIAYQMPCHLRDQNIGFKSKELLETAGARVELVEQCSGHDGFWSAKQEFFPLSMKIATKAVRAIEQAPADLIASDCPLAGLQLDQAGASAHVGGKATRHPIQIVRDAYGLSSDQ</sequence>
<evidence type="ECO:0000256" key="2">
    <source>
        <dbReference type="ARBA" id="ARBA00022723"/>
    </source>
</evidence>
<keyword evidence="4" id="KW-0408">Iron</keyword>
<keyword evidence="3" id="KW-0677">Repeat</keyword>